<keyword evidence="2" id="KW-1185">Reference proteome</keyword>
<dbReference type="AlphaFoldDB" id="A0AA40KU90"/>
<dbReference type="EMBL" id="JAHYIQ010000004">
    <property type="protein sequence ID" value="KAK1132898.1"/>
    <property type="molecule type" value="Genomic_DNA"/>
</dbReference>
<reference evidence="1" key="1">
    <citation type="submission" date="2021-10" db="EMBL/GenBank/DDBJ databases">
        <title>Melipona bicolor Genome sequencing and assembly.</title>
        <authorList>
            <person name="Araujo N.S."/>
            <person name="Arias M.C."/>
        </authorList>
    </citation>
    <scope>NUCLEOTIDE SEQUENCE</scope>
    <source>
        <strain evidence="1">USP_2M_L1-L4_2017</strain>
        <tissue evidence="1">Whole body</tissue>
    </source>
</reference>
<comment type="caution">
    <text evidence="1">The sequence shown here is derived from an EMBL/GenBank/DDBJ whole genome shotgun (WGS) entry which is preliminary data.</text>
</comment>
<gene>
    <name evidence="1" type="ORF">K0M31_014266</name>
</gene>
<evidence type="ECO:0000313" key="1">
    <source>
        <dbReference type="EMBL" id="KAK1132898.1"/>
    </source>
</evidence>
<dbReference type="Proteomes" id="UP001177670">
    <property type="component" value="Unassembled WGS sequence"/>
</dbReference>
<name>A0AA40KU90_9HYME</name>
<organism evidence="1 2">
    <name type="scientific">Melipona bicolor</name>
    <dbReference type="NCBI Taxonomy" id="60889"/>
    <lineage>
        <taxon>Eukaryota</taxon>
        <taxon>Metazoa</taxon>
        <taxon>Ecdysozoa</taxon>
        <taxon>Arthropoda</taxon>
        <taxon>Hexapoda</taxon>
        <taxon>Insecta</taxon>
        <taxon>Pterygota</taxon>
        <taxon>Neoptera</taxon>
        <taxon>Endopterygota</taxon>
        <taxon>Hymenoptera</taxon>
        <taxon>Apocrita</taxon>
        <taxon>Aculeata</taxon>
        <taxon>Apoidea</taxon>
        <taxon>Anthophila</taxon>
        <taxon>Apidae</taxon>
        <taxon>Melipona</taxon>
    </lineage>
</organism>
<accession>A0AA40KU90</accession>
<evidence type="ECO:0000313" key="2">
    <source>
        <dbReference type="Proteomes" id="UP001177670"/>
    </source>
</evidence>
<protein>
    <submittedName>
        <fullName evidence="1">Uncharacterized protein</fullName>
    </submittedName>
</protein>
<proteinExistence type="predicted"/>
<sequence length="113" mass="12608">MDAAAIQRQPVSAIRTVGARLLRRANYKTASITERDSAFHDFLGANRDVPVRMGSKRSAVTRGWTEGSRTVSSNIVQTTRLRNRGCRRDPRYREQILLESGTSVLRVKHGAVA</sequence>